<sequence length="439" mass="49683">MGSSIASRWRELSGENNWAGLLQPLDPDLRCYIIHYGQRAGAVGDLFNSKTYEPDASKQDFFSKACLLKGNPYKYEVTHFLYAGSDHVESSWFGYVAVATDEGKHALGRRDILIAWRGTSTAAEWLNDARFIIQRNASDLFPTARQHHATVHDGFHSLYTGTRPDSTHSKTSARQQVLDAVKELVNVYKDEEISITVTGFSLGAALATLTAMDIVANGYNKPTTGNQNKPFIVTTFTYGGPRVGNPGLARVFDTLGDQLHLLRVKNQMDFIPDLPPWIFCYTEFGNKLIVNTSKSKYLKWKGPFSLYAALPDEYEYEDESTAIDSPDEDEPTRKRTRRGKGSLDEDEDEDEDEDGPKRKRVRGGVPEYYSTHNMDVYAHGVAIKDIEKNTPADKLDHDIALVNKYLDRVKKEYKIHPNWWVGENRTKMVQLENGRWVVV</sequence>
<evidence type="ECO:0000256" key="3">
    <source>
        <dbReference type="ARBA" id="ARBA00022963"/>
    </source>
</evidence>
<feature type="domain" description="Fungal lipase-type" evidence="7">
    <location>
        <begin position="114"/>
        <end position="277"/>
    </location>
</feature>
<dbReference type="InterPro" id="IPR029058">
    <property type="entry name" value="AB_hydrolase_fold"/>
</dbReference>
<keyword evidence="3 5" id="KW-0442">Lipid degradation</keyword>
<evidence type="ECO:0000256" key="1">
    <source>
        <dbReference type="ARBA" id="ARBA00010701"/>
    </source>
</evidence>
<comment type="similarity">
    <text evidence="1 5">Belongs to the AB hydrolase superfamily. Lipase family.</text>
</comment>
<accession>A0ABR2RQU2</accession>
<proteinExistence type="inferred from homology"/>
<name>A0ABR2RQU2_9ROSI</name>
<dbReference type="Gene3D" id="3.40.50.1820">
    <property type="entry name" value="alpha/beta hydrolase"/>
    <property type="match status" value="1"/>
</dbReference>
<keyword evidence="4 5" id="KW-0443">Lipid metabolism</keyword>
<evidence type="ECO:0000259" key="7">
    <source>
        <dbReference type="Pfam" id="PF01764"/>
    </source>
</evidence>
<keyword evidence="2 5" id="KW-0378">Hydrolase</keyword>
<dbReference type="SUPFAM" id="SSF53474">
    <property type="entry name" value="alpha/beta-Hydrolases"/>
    <property type="match status" value="1"/>
</dbReference>
<reference evidence="8 9" key="1">
    <citation type="journal article" date="2024" name="G3 (Bethesda)">
        <title>Genome assembly of Hibiscus sabdariffa L. provides insights into metabolisms of medicinal natural products.</title>
        <authorList>
            <person name="Kim T."/>
        </authorList>
    </citation>
    <scope>NUCLEOTIDE SEQUENCE [LARGE SCALE GENOMIC DNA]</scope>
    <source>
        <strain evidence="8">TK-2024</strain>
        <tissue evidence="8">Old leaves</tissue>
    </source>
</reference>
<dbReference type="PANTHER" id="PTHR31828:SF20">
    <property type="entry name" value="PHOSPHOLIPASE A1"/>
    <property type="match status" value="1"/>
</dbReference>
<dbReference type="InterPro" id="IPR002921">
    <property type="entry name" value="Fungal_lipase-type"/>
</dbReference>
<feature type="compositionally biased region" description="Acidic residues" evidence="6">
    <location>
        <begin position="318"/>
        <end position="330"/>
    </location>
</feature>
<evidence type="ECO:0000313" key="9">
    <source>
        <dbReference type="Proteomes" id="UP001396334"/>
    </source>
</evidence>
<protein>
    <recommendedName>
        <fullName evidence="5">Phospholipase A1</fullName>
        <ecNumber evidence="5">3.1.1.-</ecNumber>
    </recommendedName>
</protein>
<dbReference type="InterPro" id="IPR033556">
    <property type="entry name" value="PLA"/>
</dbReference>
<organism evidence="8 9">
    <name type="scientific">Hibiscus sabdariffa</name>
    <name type="common">roselle</name>
    <dbReference type="NCBI Taxonomy" id="183260"/>
    <lineage>
        <taxon>Eukaryota</taxon>
        <taxon>Viridiplantae</taxon>
        <taxon>Streptophyta</taxon>
        <taxon>Embryophyta</taxon>
        <taxon>Tracheophyta</taxon>
        <taxon>Spermatophyta</taxon>
        <taxon>Magnoliopsida</taxon>
        <taxon>eudicotyledons</taxon>
        <taxon>Gunneridae</taxon>
        <taxon>Pentapetalae</taxon>
        <taxon>rosids</taxon>
        <taxon>malvids</taxon>
        <taxon>Malvales</taxon>
        <taxon>Malvaceae</taxon>
        <taxon>Malvoideae</taxon>
        <taxon>Hibiscus</taxon>
    </lineage>
</organism>
<dbReference type="Pfam" id="PF01764">
    <property type="entry name" value="Lipase_3"/>
    <property type="match status" value="1"/>
</dbReference>
<dbReference type="EMBL" id="JBBPBN010000021">
    <property type="protein sequence ID" value="KAK9015201.1"/>
    <property type="molecule type" value="Genomic_DNA"/>
</dbReference>
<evidence type="ECO:0000256" key="5">
    <source>
        <dbReference type="RuleBase" id="RU367093"/>
    </source>
</evidence>
<evidence type="ECO:0000256" key="4">
    <source>
        <dbReference type="ARBA" id="ARBA00023098"/>
    </source>
</evidence>
<evidence type="ECO:0000256" key="2">
    <source>
        <dbReference type="ARBA" id="ARBA00022801"/>
    </source>
</evidence>
<keyword evidence="9" id="KW-1185">Reference proteome</keyword>
<comment type="caution">
    <text evidence="8">The sequence shown here is derived from an EMBL/GenBank/DDBJ whole genome shotgun (WGS) entry which is preliminary data.</text>
</comment>
<dbReference type="PANTHER" id="PTHR31828">
    <property type="entry name" value="PHOSPHOLIPASE A1-IIGAMMA"/>
    <property type="match status" value="1"/>
</dbReference>
<dbReference type="EC" id="3.1.1.-" evidence="5"/>
<dbReference type="Proteomes" id="UP001396334">
    <property type="component" value="Unassembled WGS sequence"/>
</dbReference>
<feature type="compositionally biased region" description="Acidic residues" evidence="6">
    <location>
        <begin position="344"/>
        <end position="354"/>
    </location>
</feature>
<gene>
    <name evidence="8" type="ORF">V6N11_006318</name>
</gene>
<feature type="region of interest" description="Disordered" evidence="6">
    <location>
        <begin position="318"/>
        <end position="364"/>
    </location>
</feature>
<dbReference type="CDD" id="cd00519">
    <property type="entry name" value="Lipase_3"/>
    <property type="match status" value="1"/>
</dbReference>
<comment type="function">
    <text evidence="5">Acylhydrolase that catalyzes the hydrolysis of phospholipids at the sn-1 position.</text>
</comment>
<evidence type="ECO:0000313" key="8">
    <source>
        <dbReference type="EMBL" id="KAK9015201.1"/>
    </source>
</evidence>
<evidence type="ECO:0000256" key="6">
    <source>
        <dbReference type="SAM" id="MobiDB-lite"/>
    </source>
</evidence>